<dbReference type="GeneID" id="29830497"/>
<evidence type="ECO:0000313" key="4">
    <source>
        <dbReference type="WBParaSite" id="Smp_201600.1"/>
    </source>
</evidence>
<reference evidence="3" key="1">
    <citation type="journal article" date="2012" name="PLoS Negl. Trop. Dis.">
        <title>A systematically improved high quality genome and transcriptome of the human blood fluke Schistosoma mansoni.</title>
        <authorList>
            <person name="Protasio A.V."/>
            <person name="Tsai I.J."/>
            <person name="Babbage A."/>
            <person name="Nichol S."/>
            <person name="Hunt M."/>
            <person name="Aslett M.A."/>
            <person name="De Silva N."/>
            <person name="Velarde G.S."/>
            <person name="Anderson T.J."/>
            <person name="Clark R.C."/>
            <person name="Davidson C."/>
            <person name="Dillon G.P."/>
            <person name="Holroyd N.E."/>
            <person name="LoVerde P.T."/>
            <person name="Lloyd C."/>
            <person name="McQuillan J."/>
            <person name="Oliveira G."/>
            <person name="Otto T.D."/>
            <person name="Parker-Manuel S.J."/>
            <person name="Quail M.A."/>
            <person name="Wilson R.A."/>
            <person name="Zerlotini A."/>
            <person name="Dunne D.W."/>
            <person name="Berriman M."/>
        </authorList>
    </citation>
    <scope>NUCLEOTIDE SEQUENCE [LARGE SCALE GENOMIC DNA]</scope>
    <source>
        <strain evidence="3">Puerto Rican</strain>
    </source>
</reference>
<proteinExistence type="predicted"/>
<reference evidence="4" key="2">
    <citation type="submission" date="2018-12" db="UniProtKB">
        <authorList>
            <consortium name="WormBaseParasite"/>
        </authorList>
    </citation>
    <scope>IDENTIFICATION</scope>
    <source>
        <strain evidence="4">Puerto Rican</strain>
    </source>
</reference>
<feature type="chain" id="PRO_5030171974" evidence="2">
    <location>
        <begin position="24"/>
        <end position="130"/>
    </location>
</feature>
<dbReference type="CTD" id="29830497"/>
<dbReference type="PhylomeDB" id="G4VCZ2"/>
<dbReference type="KEGG" id="smm:Smp_201600"/>
<evidence type="ECO:0000256" key="1">
    <source>
        <dbReference type="SAM" id="MobiDB-lite"/>
    </source>
</evidence>
<protein>
    <submittedName>
        <fullName evidence="4">Smp_201600</fullName>
    </submittedName>
</protein>
<feature type="signal peptide" evidence="2">
    <location>
        <begin position="1"/>
        <end position="23"/>
    </location>
</feature>
<organism evidence="3 4">
    <name type="scientific">Schistosoma mansoni</name>
    <name type="common">Blood fluke</name>
    <dbReference type="NCBI Taxonomy" id="6183"/>
    <lineage>
        <taxon>Eukaryota</taxon>
        <taxon>Metazoa</taxon>
        <taxon>Spiralia</taxon>
        <taxon>Lophotrochozoa</taxon>
        <taxon>Platyhelminthes</taxon>
        <taxon>Trematoda</taxon>
        <taxon>Digenea</taxon>
        <taxon>Strigeidida</taxon>
        <taxon>Schistosomatoidea</taxon>
        <taxon>Schistosomatidae</taxon>
        <taxon>Schistosoma</taxon>
    </lineage>
</organism>
<dbReference type="AlphaFoldDB" id="G4VCZ2"/>
<name>G4VCZ2_SCHMA</name>
<evidence type="ECO:0000313" key="3">
    <source>
        <dbReference type="Proteomes" id="UP000008854"/>
    </source>
</evidence>
<dbReference type="RefSeq" id="XP_018650386.1">
    <property type="nucleotide sequence ID" value="XM_018796144.1"/>
</dbReference>
<accession>G4VCZ2</accession>
<feature type="region of interest" description="Disordered" evidence="1">
    <location>
        <begin position="42"/>
        <end position="62"/>
    </location>
</feature>
<evidence type="ECO:0000256" key="2">
    <source>
        <dbReference type="SAM" id="SignalP"/>
    </source>
</evidence>
<dbReference type="WBParaSite" id="Smp_201600.1">
    <property type="protein sequence ID" value="Smp_201600.1"/>
    <property type="gene ID" value="Smp_201600"/>
</dbReference>
<dbReference type="HOGENOM" id="CLU_1940721_0_0_1"/>
<feature type="compositionally biased region" description="Low complexity" evidence="1">
    <location>
        <begin position="45"/>
        <end position="62"/>
    </location>
</feature>
<dbReference type="Proteomes" id="UP000008854">
    <property type="component" value="Unassembled WGS sequence"/>
</dbReference>
<sequence>MNKLSLIQLFIIILVTLTIKINGDNTDTYDKRASLAYFKRRSELSDSPSSLSLSPSSSSKRASLSYFKRGQYDQRFEGIHHIRQIIEICPCLNKDYLHWLEENLLLNKHTTNTNDDDNLELEKRASLSYF</sequence>
<dbReference type="OrthoDB" id="6242962at2759"/>
<keyword evidence="2" id="KW-0732">Signal</keyword>
<keyword evidence="3" id="KW-1185">Reference proteome</keyword>
<dbReference type="InParanoid" id="G4VCZ2"/>